<dbReference type="KEGG" id="vaq:FIV01_04270"/>
<dbReference type="Gene3D" id="1.10.10.10">
    <property type="entry name" value="Winged helix-like DNA-binding domain superfamily/Winged helix DNA-binding domain"/>
    <property type="match status" value="1"/>
</dbReference>
<keyword evidence="3" id="KW-0804">Transcription</keyword>
<gene>
    <name evidence="5" type="primary">yybR</name>
    <name evidence="5" type="ORF">FIV01_04270</name>
</gene>
<name>A0A5P9CHE7_9VIBR</name>
<evidence type="ECO:0000313" key="6">
    <source>
        <dbReference type="Proteomes" id="UP000326936"/>
    </source>
</evidence>
<evidence type="ECO:0000256" key="3">
    <source>
        <dbReference type="ARBA" id="ARBA00023163"/>
    </source>
</evidence>
<dbReference type="Pfam" id="PF01638">
    <property type="entry name" value="HxlR"/>
    <property type="match status" value="1"/>
</dbReference>
<dbReference type="OrthoDB" id="9807069at2"/>
<keyword evidence="1" id="KW-0805">Transcription regulation</keyword>
<keyword evidence="6" id="KW-1185">Reference proteome</keyword>
<proteinExistence type="predicted"/>
<organism evidence="5 6">
    <name type="scientific">Vibrio aquimaris</name>
    <dbReference type="NCBI Taxonomy" id="2587862"/>
    <lineage>
        <taxon>Bacteria</taxon>
        <taxon>Pseudomonadati</taxon>
        <taxon>Pseudomonadota</taxon>
        <taxon>Gammaproteobacteria</taxon>
        <taxon>Vibrionales</taxon>
        <taxon>Vibrionaceae</taxon>
        <taxon>Vibrio</taxon>
    </lineage>
</organism>
<dbReference type="GO" id="GO:0003677">
    <property type="term" value="F:DNA binding"/>
    <property type="evidence" value="ECO:0007669"/>
    <property type="project" value="UniProtKB-KW"/>
</dbReference>
<evidence type="ECO:0000256" key="1">
    <source>
        <dbReference type="ARBA" id="ARBA00023015"/>
    </source>
</evidence>
<dbReference type="PANTHER" id="PTHR33204:SF29">
    <property type="entry name" value="TRANSCRIPTIONAL REGULATOR"/>
    <property type="match status" value="1"/>
</dbReference>
<sequence length="121" mass="14379">MSKNNHLNDVRGCTENHKCPVTSAMDVIGGKWKVIILYHLRDNTLRFGELRKRIPKITQKMLTQQLRELELNHLVERKIYAEVPPRVEYTSTYIADELRPIMDMLCDWSIRHHEKLRPDVE</sequence>
<evidence type="ECO:0000313" key="5">
    <source>
        <dbReference type="EMBL" id="QFT25636.1"/>
    </source>
</evidence>
<dbReference type="InterPro" id="IPR036388">
    <property type="entry name" value="WH-like_DNA-bd_sf"/>
</dbReference>
<accession>A0A5P9CHE7</accession>
<evidence type="ECO:0000259" key="4">
    <source>
        <dbReference type="PROSITE" id="PS51118"/>
    </source>
</evidence>
<protein>
    <submittedName>
        <fullName evidence="5">Putative HTH-type transcriptional regulator YybR</fullName>
    </submittedName>
</protein>
<evidence type="ECO:0000256" key="2">
    <source>
        <dbReference type="ARBA" id="ARBA00023125"/>
    </source>
</evidence>
<dbReference type="PANTHER" id="PTHR33204">
    <property type="entry name" value="TRANSCRIPTIONAL REGULATOR, MARR FAMILY"/>
    <property type="match status" value="1"/>
</dbReference>
<dbReference type="PROSITE" id="PS51118">
    <property type="entry name" value="HTH_HXLR"/>
    <property type="match status" value="1"/>
</dbReference>
<dbReference type="InterPro" id="IPR036390">
    <property type="entry name" value="WH_DNA-bd_sf"/>
</dbReference>
<keyword evidence="2" id="KW-0238">DNA-binding</keyword>
<dbReference type="AlphaFoldDB" id="A0A5P9CHE7"/>
<dbReference type="SUPFAM" id="SSF46785">
    <property type="entry name" value="Winged helix' DNA-binding domain"/>
    <property type="match status" value="1"/>
</dbReference>
<dbReference type="InterPro" id="IPR002577">
    <property type="entry name" value="HTH_HxlR"/>
</dbReference>
<dbReference type="EMBL" id="CP045350">
    <property type="protein sequence ID" value="QFT25636.1"/>
    <property type="molecule type" value="Genomic_DNA"/>
</dbReference>
<dbReference type="RefSeq" id="WP_152429884.1">
    <property type="nucleotide sequence ID" value="NZ_CBCSDK010000003.1"/>
</dbReference>
<reference evidence="5 6" key="1">
    <citation type="submission" date="2019-10" db="EMBL/GenBank/DDBJ databases">
        <title>Complete genome sequence of Vibrio sp. strain THAF100, isolated from non-filtered water from the water column of tank 6 of a marine aquarium containing stony-coral fragments. Water maintained at 26 degree C.</title>
        <authorList>
            <person name="Ruckert C."/>
            <person name="Franco A."/>
            <person name="Kalinowski J."/>
            <person name="Glaeser S."/>
        </authorList>
    </citation>
    <scope>NUCLEOTIDE SEQUENCE [LARGE SCALE GENOMIC DNA]</scope>
    <source>
        <strain evidence="5 6">THAF100</strain>
    </source>
</reference>
<dbReference type="Proteomes" id="UP000326936">
    <property type="component" value="Chromosome"/>
</dbReference>
<feature type="domain" description="HTH hxlR-type" evidence="4">
    <location>
        <begin position="19"/>
        <end position="117"/>
    </location>
</feature>